<reference evidence="2 3" key="1">
    <citation type="journal article" date="2009" name="Appl. Environ. Microbiol.">
        <title>Metabolic versatility and indigenous origin of the archaeon Thermococcus sibiricus, isolated from a siberian oil reservoir, as revealed by genome analysis.</title>
        <authorList>
            <person name="Mardanov A.V."/>
            <person name="Ravin N.V."/>
            <person name="Svetlitchnyi V.A."/>
            <person name="Beletsky A.V."/>
            <person name="Miroshnichenko M.L."/>
            <person name="Bonch-Osmolovskaya E.A."/>
            <person name="Skryabin K.G."/>
        </authorList>
    </citation>
    <scope>NUCLEOTIDE SEQUENCE [LARGE SCALE GENOMIC DNA]</scope>
    <source>
        <strain evidence="3">DSM 12597 / MM 739</strain>
    </source>
</reference>
<protein>
    <submittedName>
        <fullName evidence="2">Uncharacterized protein</fullName>
    </submittedName>
</protein>
<name>C6A099_THESM</name>
<dbReference type="KEGG" id="tsi:TSIB_2033"/>
<sequence length="72" mass="7849">MAGRFAGPSPTPVASFNSTRRPGLRPITPTAELFGVIAPKASLGVLNHQKAVFEKTLYSIFSQAWRDMMKSI</sequence>
<dbReference type="EMBL" id="CP001463">
    <property type="protein sequence ID" value="ACS91080.1"/>
    <property type="molecule type" value="Genomic_DNA"/>
</dbReference>
<evidence type="ECO:0000313" key="3">
    <source>
        <dbReference type="Proteomes" id="UP000009079"/>
    </source>
</evidence>
<gene>
    <name evidence="2" type="ordered locus">TSIB_2033</name>
</gene>
<keyword evidence="3" id="KW-1185">Reference proteome</keyword>
<evidence type="ECO:0000256" key="1">
    <source>
        <dbReference type="SAM" id="MobiDB-lite"/>
    </source>
</evidence>
<organism evidence="2 3">
    <name type="scientific">Thermococcus sibiricus (strain DSM 12597 / MM 739)</name>
    <dbReference type="NCBI Taxonomy" id="604354"/>
    <lineage>
        <taxon>Archaea</taxon>
        <taxon>Methanobacteriati</taxon>
        <taxon>Methanobacteriota</taxon>
        <taxon>Thermococci</taxon>
        <taxon>Thermococcales</taxon>
        <taxon>Thermococcaceae</taxon>
        <taxon>Thermococcus</taxon>
    </lineage>
</organism>
<dbReference type="HOGENOM" id="CLU_2713061_0_0_2"/>
<dbReference type="Proteomes" id="UP000009079">
    <property type="component" value="Chromosome"/>
</dbReference>
<proteinExistence type="predicted"/>
<accession>C6A099</accession>
<evidence type="ECO:0000313" key="2">
    <source>
        <dbReference type="EMBL" id="ACS91080.1"/>
    </source>
</evidence>
<feature type="region of interest" description="Disordered" evidence="1">
    <location>
        <begin position="1"/>
        <end position="24"/>
    </location>
</feature>
<dbReference type="AlphaFoldDB" id="C6A099"/>